<feature type="chain" id="PRO_5042176724" evidence="1">
    <location>
        <begin position="29"/>
        <end position="122"/>
    </location>
</feature>
<sequence length="122" mass="13321">MIMRSPTVIVLAIVMGLVFLLSIKPHEATRILDEEEALWMKKEQNLLLPSLQRRPVKPPAPNGCTWIPGGGGRPCSASISGRNFAGRKVAPPPPASDAYPKQMFEFGVAEIVNKADHNAQLH</sequence>
<organism evidence="2 3">
    <name type="scientific">Sesamum angolense</name>
    <dbReference type="NCBI Taxonomy" id="2727404"/>
    <lineage>
        <taxon>Eukaryota</taxon>
        <taxon>Viridiplantae</taxon>
        <taxon>Streptophyta</taxon>
        <taxon>Embryophyta</taxon>
        <taxon>Tracheophyta</taxon>
        <taxon>Spermatophyta</taxon>
        <taxon>Magnoliopsida</taxon>
        <taxon>eudicotyledons</taxon>
        <taxon>Gunneridae</taxon>
        <taxon>Pentapetalae</taxon>
        <taxon>asterids</taxon>
        <taxon>lamiids</taxon>
        <taxon>Lamiales</taxon>
        <taxon>Pedaliaceae</taxon>
        <taxon>Sesamum</taxon>
    </lineage>
</organism>
<dbReference type="PANTHER" id="PTHR33592">
    <property type="entry name" value="TRANSMEMBRANE PROTEIN"/>
    <property type="match status" value="1"/>
</dbReference>
<comment type="caution">
    <text evidence="2">The sequence shown here is derived from an EMBL/GenBank/DDBJ whole genome shotgun (WGS) entry which is preliminary data.</text>
</comment>
<dbReference type="PANTHER" id="PTHR33592:SF5">
    <property type="entry name" value="TRANSMEMBRANE PROTEIN"/>
    <property type="match status" value="1"/>
</dbReference>
<evidence type="ECO:0000313" key="2">
    <source>
        <dbReference type="EMBL" id="KAK4408129.1"/>
    </source>
</evidence>
<proteinExistence type="predicted"/>
<dbReference type="EMBL" id="JACGWL010000002">
    <property type="protein sequence ID" value="KAK4408129.1"/>
    <property type="molecule type" value="Genomic_DNA"/>
</dbReference>
<protein>
    <submittedName>
        <fullName evidence="2">Uncharacterized protein</fullName>
    </submittedName>
</protein>
<accession>A0AAE1XAB4</accession>
<keyword evidence="3" id="KW-1185">Reference proteome</keyword>
<reference evidence="2" key="2">
    <citation type="journal article" date="2024" name="Plant">
        <title>Genomic evolution and insights into agronomic trait innovations of Sesamum species.</title>
        <authorList>
            <person name="Miao H."/>
            <person name="Wang L."/>
            <person name="Qu L."/>
            <person name="Liu H."/>
            <person name="Sun Y."/>
            <person name="Le M."/>
            <person name="Wang Q."/>
            <person name="Wei S."/>
            <person name="Zheng Y."/>
            <person name="Lin W."/>
            <person name="Duan Y."/>
            <person name="Cao H."/>
            <person name="Xiong S."/>
            <person name="Wang X."/>
            <person name="Wei L."/>
            <person name="Li C."/>
            <person name="Ma Q."/>
            <person name="Ju M."/>
            <person name="Zhao R."/>
            <person name="Li G."/>
            <person name="Mu C."/>
            <person name="Tian Q."/>
            <person name="Mei H."/>
            <person name="Zhang T."/>
            <person name="Gao T."/>
            <person name="Zhang H."/>
        </authorList>
    </citation>
    <scope>NUCLEOTIDE SEQUENCE</scope>
    <source>
        <strain evidence="2">K16</strain>
    </source>
</reference>
<dbReference type="AlphaFoldDB" id="A0AAE1XAB4"/>
<name>A0AAE1XAB4_9LAMI</name>
<evidence type="ECO:0000313" key="3">
    <source>
        <dbReference type="Proteomes" id="UP001289374"/>
    </source>
</evidence>
<reference evidence="2" key="1">
    <citation type="submission" date="2020-06" db="EMBL/GenBank/DDBJ databases">
        <authorList>
            <person name="Li T."/>
            <person name="Hu X."/>
            <person name="Zhang T."/>
            <person name="Song X."/>
            <person name="Zhang H."/>
            <person name="Dai N."/>
            <person name="Sheng W."/>
            <person name="Hou X."/>
            <person name="Wei L."/>
        </authorList>
    </citation>
    <scope>NUCLEOTIDE SEQUENCE</scope>
    <source>
        <strain evidence="2">K16</strain>
        <tissue evidence="2">Leaf</tissue>
    </source>
</reference>
<feature type="signal peptide" evidence="1">
    <location>
        <begin position="1"/>
        <end position="28"/>
    </location>
</feature>
<dbReference type="Proteomes" id="UP001289374">
    <property type="component" value="Unassembled WGS sequence"/>
</dbReference>
<evidence type="ECO:0000256" key="1">
    <source>
        <dbReference type="SAM" id="SignalP"/>
    </source>
</evidence>
<gene>
    <name evidence="2" type="ORF">Sango_0393900</name>
</gene>
<keyword evidence="1" id="KW-0732">Signal</keyword>